<sequence>MTGQTPITRSELLDRAAAYAETVDIDVETAAIEWDISERAKRRAGCCRYDRQNERVTIVLTWAAYREMGWERFTRTIRHELVHAWEFTHFGESGHGSRFREKAAEIDAPRHCEPFTEGRLRLVCTNDACEWAPDRHRASKPVKYPDEGYRCGECGSEYVVEHRDSGLTWRTNREYQRARERLGDEW</sequence>
<organism evidence="2 3">
    <name type="scientific">Halapricum salinum</name>
    <dbReference type="NCBI Taxonomy" id="1457250"/>
    <lineage>
        <taxon>Archaea</taxon>
        <taxon>Methanobacteriati</taxon>
        <taxon>Methanobacteriota</taxon>
        <taxon>Stenosarchaea group</taxon>
        <taxon>Halobacteria</taxon>
        <taxon>Halobacteriales</taxon>
        <taxon>Haloarculaceae</taxon>
        <taxon>Halapricum</taxon>
    </lineage>
</organism>
<name>A0A4D6H7Q0_9EURY</name>
<dbReference type="GO" id="GO:0006950">
    <property type="term" value="P:response to stress"/>
    <property type="evidence" value="ECO:0007669"/>
    <property type="project" value="UniProtKB-ARBA"/>
</dbReference>
<dbReference type="InterPro" id="IPR006640">
    <property type="entry name" value="SprT-like_domain"/>
</dbReference>
<dbReference type="EMBL" id="CP031310">
    <property type="protein sequence ID" value="QCC49740.1"/>
    <property type="molecule type" value="Genomic_DNA"/>
</dbReference>
<dbReference type="AlphaFoldDB" id="A0A4D6H7Q0"/>
<gene>
    <name evidence="2" type="ORF">DV733_00200</name>
</gene>
<dbReference type="Pfam" id="PF10263">
    <property type="entry name" value="SprT-like"/>
    <property type="match status" value="1"/>
</dbReference>
<reference evidence="2 3" key="1">
    <citation type="journal article" date="2019" name="Nat. Commun.">
        <title>A new type of DNA phosphorothioation-based antiviral system in archaea.</title>
        <authorList>
            <person name="Xiong L."/>
            <person name="Liu S."/>
            <person name="Chen S."/>
            <person name="Xiao Y."/>
            <person name="Zhu B."/>
            <person name="Gao Y."/>
            <person name="Zhang Y."/>
            <person name="Chen B."/>
            <person name="Luo J."/>
            <person name="Deng Z."/>
            <person name="Chen X."/>
            <person name="Wang L."/>
            <person name="Chen S."/>
        </authorList>
    </citation>
    <scope>NUCLEOTIDE SEQUENCE [LARGE SCALE GENOMIC DNA]</scope>
    <source>
        <strain evidence="2 3">CBA1105</strain>
    </source>
</reference>
<accession>A0A4D6H7Q0</accession>
<dbReference type="Proteomes" id="UP000296706">
    <property type="component" value="Chromosome"/>
</dbReference>
<keyword evidence="3" id="KW-1185">Reference proteome</keyword>
<dbReference type="KEGG" id="hsn:DV733_00200"/>
<dbReference type="GeneID" id="39846244"/>
<feature type="domain" description="SprT-like" evidence="1">
    <location>
        <begin position="14"/>
        <end position="161"/>
    </location>
</feature>
<dbReference type="RefSeq" id="WP_049993186.1">
    <property type="nucleotide sequence ID" value="NZ_CP031310.1"/>
</dbReference>
<evidence type="ECO:0000259" key="1">
    <source>
        <dbReference type="SMART" id="SM00731"/>
    </source>
</evidence>
<protein>
    <submittedName>
        <fullName evidence="2">SprT domain-containing protein</fullName>
    </submittedName>
</protein>
<proteinExistence type="predicted"/>
<evidence type="ECO:0000313" key="3">
    <source>
        <dbReference type="Proteomes" id="UP000296706"/>
    </source>
</evidence>
<dbReference type="OrthoDB" id="350006at2157"/>
<dbReference type="SMART" id="SM00731">
    <property type="entry name" value="SprT"/>
    <property type="match status" value="1"/>
</dbReference>
<evidence type="ECO:0000313" key="2">
    <source>
        <dbReference type="EMBL" id="QCC49740.1"/>
    </source>
</evidence>